<organism evidence="1">
    <name type="scientific">marine sediment metagenome</name>
    <dbReference type="NCBI Taxonomy" id="412755"/>
    <lineage>
        <taxon>unclassified sequences</taxon>
        <taxon>metagenomes</taxon>
        <taxon>ecological metagenomes</taxon>
    </lineage>
</organism>
<evidence type="ECO:0008006" key="2">
    <source>
        <dbReference type="Google" id="ProtNLM"/>
    </source>
</evidence>
<accession>X1T3X6</accession>
<reference evidence="1" key="1">
    <citation type="journal article" date="2014" name="Front. Microbiol.">
        <title>High frequency of phylogenetically diverse reductive dehalogenase-homologous genes in deep subseafloor sedimentary metagenomes.</title>
        <authorList>
            <person name="Kawai M."/>
            <person name="Futagami T."/>
            <person name="Toyoda A."/>
            <person name="Takaki Y."/>
            <person name="Nishi S."/>
            <person name="Hori S."/>
            <person name="Arai W."/>
            <person name="Tsubouchi T."/>
            <person name="Morono Y."/>
            <person name="Uchiyama I."/>
            <person name="Ito T."/>
            <person name="Fujiyama A."/>
            <person name="Inagaki F."/>
            <person name="Takami H."/>
        </authorList>
    </citation>
    <scope>NUCLEOTIDE SEQUENCE</scope>
    <source>
        <strain evidence="1">Expedition CK06-06</strain>
    </source>
</reference>
<dbReference type="AlphaFoldDB" id="X1T3X6"/>
<feature type="non-terminal residue" evidence="1">
    <location>
        <position position="270"/>
    </location>
</feature>
<protein>
    <recommendedName>
        <fullName evidence="2">DNA topoisomerase IV subunit A</fullName>
    </recommendedName>
</protein>
<name>X1T3X6_9ZZZZ</name>
<gene>
    <name evidence="1" type="ORF">S12H4_35588</name>
</gene>
<dbReference type="EMBL" id="BARW01021151">
    <property type="protein sequence ID" value="GAI99938.1"/>
    <property type="molecule type" value="Genomic_DNA"/>
</dbReference>
<proteinExistence type="predicted"/>
<sequence length="270" mass="30885">IAVFKKDDKRTIYNIVYRDGKRGNILVKRAAITGITRDKEYNITKGKPDSRILYLSANPNGESEVIRVSLKPKPRLKNLVFEYDFGGLAIKDRNSIGNILTRHSVMKITLKEKGVSTLGGRKIWFDEGVNRLNADGRGRFLGEFGGEDKILALTKSGTFRLSNFDLSNHYEDDILILEKFIPDKVFSAVYYDAGLKFYYVKRFAIEPAEKTQSFINGKPESRLECFTQVRYPRFEITFGGRNKKRSNEIIEAAEFIGIKSYKAKGKRLTR</sequence>
<feature type="non-terminal residue" evidence="1">
    <location>
        <position position="1"/>
    </location>
</feature>
<evidence type="ECO:0000313" key="1">
    <source>
        <dbReference type="EMBL" id="GAI99938.1"/>
    </source>
</evidence>
<comment type="caution">
    <text evidence="1">The sequence shown here is derived from an EMBL/GenBank/DDBJ whole genome shotgun (WGS) entry which is preliminary data.</text>
</comment>